<dbReference type="KEGG" id="epo:Epro_0053"/>
<dbReference type="RefSeq" id="WP_052569521.1">
    <property type="nucleotide sequence ID" value="NZ_CP009498.1"/>
</dbReference>
<dbReference type="AlphaFoldDB" id="A0A0G3WHR1"/>
<feature type="domain" description="ACT" evidence="1">
    <location>
        <begin position="5"/>
        <end position="79"/>
    </location>
</feature>
<organism evidence="2 3">
    <name type="scientific">Endomicrobium proavitum</name>
    <dbReference type="NCBI Taxonomy" id="1408281"/>
    <lineage>
        <taxon>Bacteria</taxon>
        <taxon>Pseudomonadati</taxon>
        <taxon>Elusimicrobiota</taxon>
        <taxon>Endomicrobiia</taxon>
        <taxon>Endomicrobiales</taxon>
        <taxon>Endomicrobiaceae</taxon>
        <taxon>Endomicrobium</taxon>
    </lineage>
</organism>
<dbReference type="InterPro" id="IPR002912">
    <property type="entry name" value="ACT_dom"/>
</dbReference>
<keyword evidence="3" id="KW-1185">Reference proteome</keyword>
<accession>A0A0G3WHR1</accession>
<evidence type="ECO:0000313" key="2">
    <source>
        <dbReference type="EMBL" id="AKL97432.1"/>
    </source>
</evidence>
<dbReference type="PANTHER" id="PTHR40099:SF1">
    <property type="entry name" value="ACETOLACTATE SYNTHASE, SMALL SUBUNIT"/>
    <property type="match status" value="1"/>
</dbReference>
<dbReference type="EMBL" id="CP009498">
    <property type="protein sequence ID" value="AKL97432.1"/>
    <property type="molecule type" value="Genomic_DNA"/>
</dbReference>
<dbReference type="Proteomes" id="UP000035337">
    <property type="component" value="Chromosome"/>
</dbReference>
<gene>
    <name evidence="2" type="ORF">Epro_0053</name>
</gene>
<evidence type="ECO:0000259" key="1">
    <source>
        <dbReference type="PROSITE" id="PS51671"/>
    </source>
</evidence>
<dbReference type="SUPFAM" id="SSF55021">
    <property type="entry name" value="ACT-like"/>
    <property type="match status" value="2"/>
</dbReference>
<name>A0A0G3WHR1_9BACT</name>
<dbReference type="InterPro" id="IPR045865">
    <property type="entry name" value="ACT-like_dom_sf"/>
</dbReference>
<dbReference type="OrthoDB" id="9790662at2"/>
<dbReference type="STRING" id="1408281.Epro_0053"/>
<dbReference type="Gene3D" id="3.30.2130.10">
    <property type="entry name" value="VC0802-like"/>
    <property type="match status" value="1"/>
</dbReference>
<dbReference type="PROSITE" id="PS51671">
    <property type="entry name" value="ACT"/>
    <property type="match status" value="1"/>
</dbReference>
<dbReference type="InterPro" id="IPR045739">
    <property type="entry name" value="ACT_dom_pair"/>
</dbReference>
<sequence length="143" mass="15985">MSYHLSVLMVDNQPGKLEKITRVLDDNKINLRAMSLASSGNFGVVKLLVDSPDKAYGELKKQNLTVTKRKITAVEIDNVPGALHKIISKLSHNKINIEDCYGFLLKDGKTAAIVLEIENSPEVEEIMKTLGLNILQEDKLYNY</sequence>
<reference evidence="2 3" key="1">
    <citation type="submission" date="2014-09" db="EMBL/GenBank/DDBJ databases">
        <title>Complete genome sequence of Endomicrobium proavitum.</title>
        <authorList>
            <person name="Zheng H."/>
        </authorList>
    </citation>
    <scope>NUCLEOTIDE SEQUENCE [LARGE SCALE GENOMIC DNA]</scope>
    <source>
        <strain evidence="2 3">Rsa215</strain>
    </source>
</reference>
<evidence type="ECO:0000313" key="3">
    <source>
        <dbReference type="Proteomes" id="UP000035337"/>
    </source>
</evidence>
<dbReference type="Pfam" id="PF19571">
    <property type="entry name" value="ACT_8"/>
    <property type="match status" value="1"/>
</dbReference>
<dbReference type="PANTHER" id="PTHR40099">
    <property type="entry name" value="ACETOLACTATE SYNTHASE, SMALL SUBUNIT"/>
    <property type="match status" value="1"/>
</dbReference>
<protein>
    <submittedName>
        <fullName evidence="2">Amino acid-binding ACT domain-containing protein</fullName>
    </submittedName>
</protein>
<proteinExistence type="predicted"/>